<protein>
    <submittedName>
        <fullName evidence="1">Uncharacterized protein</fullName>
    </submittedName>
</protein>
<name>A0A0F8WN48_9ZZZZ</name>
<organism evidence="1">
    <name type="scientific">marine sediment metagenome</name>
    <dbReference type="NCBI Taxonomy" id="412755"/>
    <lineage>
        <taxon>unclassified sequences</taxon>
        <taxon>metagenomes</taxon>
        <taxon>ecological metagenomes</taxon>
    </lineage>
</organism>
<proteinExistence type="predicted"/>
<gene>
    <name evidence="1" type="ORF">LCGC14_3132530</name>
</gene>
<reference evidence="1" key="1">
    <citation type="journal article" date="2015" name="Nature">
        <title>Complex archaea that bridge the gap between prokaryotes and eukaryotes.</title>
        <authorList>
            <person name="Spang A."/>
            <person name="Saw J.H."/>
            <person name="Jorgensen S.L."/>
            <person name="Zaremba-Niedzwiedzka K."/>
            <person name="Martijn J."/>
            <person name="Lind A.E."/>
            <person name="van Eijk R."/>
            <person name="Schleper C."/>
            <person name="Guy L."/>
            <person name="Ettema T.J."/>
        </authorList>
    </citation>
    <scope>NUCLEOTIDE SEQUENCE</scope>
</reference>
<evidence type="ECO:0000313" key="1">
    <source>
        <dbReference type="EMBL" id="KKK49690.1"/>
    </source>
</evidence>
<dbReference type="AlphaFoldDB" id="A0A0F8WN48"/>
<comment type="caution">
    <text evidence="1">The sequence shown here is derived from an EMBL/GenBank/DDBJ whole genome shotgun (WGS) entry which is preliminary data.</text>
</comment>
<accession>A0A0F8WN48</accession>
<sequence>MGEFDLVRGDEHPIAKAIRQAIGANNWEEVRCITPQFERVDGKQITYIPKTCEEFDGLKKAPDDILVEIGMQKWDETLWLFPHEWYDAIPSGYLVTDINGGVEPFVHGKTDDDIRFGALAFGFVK</sequence>
<dbReference type="EMBL" id="LAZR01068412">
    <property type="protein sequence ID" value="KKK49690.1"/>
    <property type="molecule type" value="Genomic_DNA"/>
</dbReference>